<comment type="pathway">
    <text evidence="1 7">Pyrimidine metabolism; UMP biosynthesis via de novo pathway; UMP from orotate: step 2/2.</text>
</comment>
<evidence type="ECO:0000256" key="1">
    <source>
        <dbReference type="ARBA" id="ARBA00004861"/>
    </source>
</evidence>
<comment type="similarity">
    <text evidence="2 7">Belongs to the OMP decarboxylase family. Type 2 subfamily.</text>
</comment>
<dbReference type="EMBL" id="CAADFT010000056">
    <property type="protein sequence ID" value="VFK45885.1"/>
    <property type="molecule type" value="Genomic_DNA"/>
</dbReference>
<evidence type="ECO:0000256" key="6">
    <source>
        <dbReference type="ARBA" id="ARBA00049157"/>
    </source>
</evidence>
<keyword evidence="3 7" id="KW-0210">Decarboxylase</keyword>
<evidence type="ECO:0000256" key="5">
    <source>
        <dbReference type="ARBA" id="ARBA00023239"/>
    </source>
</evidence>
<dbReference type="SMART" id="SM00934">
    <property type="entry name" value="OMPdecase"/>
    <property type="match status" value="1"/>
</dbReference>
<evidence type="ECO:0000256" key="4">
    <source>
        <dbReference type="ARBA" id="ARBA00022975"/>
    </source>
</evidence>
<sequence>MNFADRLLTRVAETRPIVVGIDPDFNLMPKIFLPSSSSPTDVIDALAGFSKAVIDAVHRLAPALKFQSAYYEQYGSPGITALAQSIAYAKEKGLLIILDVKRGDIGSTSDAYGRAYLAGYTELAEGLRLTSDLAVDAITVNPFLGEDTLRSFVDLAIEHEKGLFILVKTSNPGSGMLQDRVIDGISVSERLAGMVERLGAGKGIGKTGYSCVGAVVGATYPAEATRLRTLMPRTIHLVPGVGAQGGRIETTKANFDERGMGAIIPISRAITYPSNRELSSSEYQQALGNAIKSYDRMLGHAGEAFPRTNM</sequence>
<dbReference type="NCBIfam" id="TIGR02127">
    <property type="entry name" value="pyrF_sub2"/>
    <property type="match status" value="1"/>
</dbReference>
<feature type="active site" description="Proton donor" evidence="7">
    <location>
        <position position="101"/>
    </location>
</feature>
<reference evidence="9" key="1">
    <citation type="submission" date="2019-02" db="EMBL/GenBank/DDBJ databases">
        <authorList>
            <person name="Gruber-Vodicka R. H."/>
            <person name="Seah K. B. B."/>
        </authorList>
    </citation>
    <scope>NUCLEOTIDE SEQUENCE</scope>
    <source>
        <strain evidence="9">BECK_BZ125</strain>
    </source>
</reference>
<dbReference type="PANTHER" id="PTHR43375">
    <property type="entry name" value="OROTIDINE 5'-PHOSPHATE DECARBOXYLASE"/>
    <property type="match status" value="1"/>
</dbReference>
<dbReference type="CDD" id="cd04725">
    <property type="entry name" value="OMP_decarboxylase_like"/>
    <property type="match status" value="1"/>
</dbReference>
<evidence type="ECO:0000256" key="7">
    <source>
        <dbReference type="HAMAP-Rule" id="MF_01215"/>
    </source>
</evidence>
<dbReference type="Pfam" id="PF00215">
    <property type="entry name" value="OMPdecase"/>
    <property type="match status" value="1"/>
</dbReference>
<accession>A0A450YWK7</accession>
<dbReference type="GO" id="GO:0004590">
    <property type="term" value="F:orotidine-5'-phosphate decarboxylase activity"/>
    <property type="evidence" value="ECO:0007669"/>
    <property type="project" value="UniProtKB-UniRule"/>
</dbReference>
<dbReference type="AlphaFoldDB" id="A0A450YWK7"/>
<dbReference type="InterPro" id="IPR013785">
    <property type="entry name" value="Aldolase_TIM"/>
</dbReference>
<evidence type="ECO:0000313" key="9">
    <source>
        <dbReference type="EMBL" id="VFK45885.1"/>
    </source>
</evidence>
<dbReference type="EC" id="4.1.1.23" evidence="7"/>
<dbReference type="GO" id="GO:0044205">
    <property type="term" value="P:'de novo' UMP biosynthetic process"/>
    <property type="evidence" value="ECO:0007669"/>
    <property type="project" value="UniProtKB-UniRule"/>
</dbReference>
<evidence type="ECO:0000256" key="3">
    <source>
        <dbReference type="ARBA" id="ARBA00022793"/>
    </source>
</evidence>
<dbReference type="SUPFAM" id="SSF51366">
    <property type="entry name" value="Ribulose-phoshate binding barrel"/>
    <property type="match status" value="1"/>
</dbReference>
<keyword evidence="4 7" id="KW-0665">Pyrimidine biosynthesis</keyword>
<protein>
    <recommendedName>
        <fullName evidence="7">Orotidine 5'-phosphate decarboxylase</fullName>
        <ecNumber evidence="7">4.1.1.23</ecNumber>
    </recommendedName>
    <alternativeName>
        <fullName evidence="7">OMP decarboxylase</fullName>
        <shortName evidence="7">OMPDCase</shortName>
        <shortName evidence="7">OMPdecase</shortName>
    </alternativeName>
</protein>
<feature type="domain" description="Orotidine 5'-phosphate decarboxylase" evidence="8">
    <location>
        <begin position="16"/>
        <end position="283"/>
    </location>
</feature>
<dbReference type="GO" id="GO:0006207">
    <property type="term" value="P:'de novo' pyrimidine nucleobase biosynthetic process"/>
    <property type="evidence" value="ECO:0007669"/>
    <property type="project" value="InterPro"/>
</dbReference>
<dbReference type="InterPro" id="IPR011060">
    <property type="entry name" value="RibuloseP-bd_barrel"/>
</dbReference>
<dbReference type="Gene3D" id="3.20.20.70">
    <property type="entry name" value="Aldolase class I"/>
    <property type="match status" value="1"/>
</dbReference>
<proteinExistence type="inferred from homology"/>
<organism evidence="9">
    <name type="scientific">Candidatus Kentrum sp. TC</name>
    <dbReference type="NCBI Taxonomy" id="2126339"/>
    <lineage>
        <taxon>Bacteria</taxon>
        <taxon>Pseudomonadati</taxon>
        <taxon>Pseudomonadota</taxon>
        <taxon>Gammaproteobacteria</taxon>
        <taxon>Candidatus Kentrum</taxon>
    </lineage>
</organism>
<dbReference type="HAMAP" id="MF_01215">
    <property type="entry name" value="OMPdecase_type2"/>
    <property type="match status" value="1"/>
</dbReference>
<name>A0A450YWK7_9GAMM</name>
<dbReference type="InterPro" id="IPR001754">
    <property type="entry name" value="OMPdeCOase_dom"/>
</dbReference>
<evidence type="ECO:0000256" key="2">
    <source>
        <dbReference type="ARBA" id="ARBA00008847"/>
    </source>
</evidence>
<dbReference type="PANTHER" id="PTHR43375:SF1">
    <property type="entry name" value="OROTIDINE 5'-PHOSPHATE DECARBOXYLASE"/>
    <property type="match status" value="1"/>
</dbReference>
<comment type="catalytic activity">
    <reaction evidence="6 7">
        <text>orotidine 5'-phosphate + H(+) = UMP + CO2</text>
        <dbReference type="Rhea" id="RHEA:11596"/>
        <dbReference type="ChEBI" id="CHEBI:15378"/>
        <dbReference type="ChEBI" id="CHEBI:16526"/>
        <dbReference type="ChEBI" id="CHEBI:57538"/>
        <dbReference type="ChEBI" id="CHEBI:57865"/>
        <dbReference type="EC" id="4.1.1.23"/>
    </reaction>
</comment>
<keyword evidence="5 7" id="KW-0456">Lyase</keyword>
<dbReference type="InterPro" id="IPR011995">
    <property type="entry name" value="OMPdecase_type-2"/>
</dbReference>
<gene>
    <name evidence="7" type="primary">pyrF</name>
    <name evidence="9" type="ORF">BECKTC1821E_GA0114239_10568</name>
</gene>
<dbReference type="UniPathway" id="UPA00070">
    <property type="reaction ID" value="UER00120"/>
</dbReference>
<evidence type="ECO:0000259" key="8">
    <source>
        <dbReference type="SMART" id="SM00934"/>
    </source>
</evidence>